<dbReference type="InterPro" id="IPR007197">
    <property type="entry name" value="rSAM"/>
</dbReference>
<evidence type="ECO:0000313" key="9">
    <source>
        <dbReference type="Proteomes" id="UP000346198"/>
    </source>
</evidence>
<dbReference type="Gene3D" id="1.10.10.10">
    <property type="entry name" value="Winged helix-like DNA-binding domain superfamily/Winged helix DNA-binding domain"/>
    <property type="match status" value="1"/>
</dbReference>
<name>A0A6C2UL42_9BACT</name>
<dbReference type="CDD" id="cd01335">
    <property type="entry name" value="Radical_SAM"/>
    <property type="match status" value="1"/>
</dbReference>
<evidence type="ECO:0000256" key="3">
    <source>
        <dbReference type="ARBA" id="ARBA00022691"/>
    </source>
</evidence>
<dbReference type="InterPro" id="IPR011991">
    <property type="entry name" value="ArsR-like_HTH"/>
</dbReference>
<keyword evidence="5" id="KW-0408">Iron</keyword>
<keyword evidence="2" id="KW-0004">4Fe-4S</keyword>
<dbReference type="AlphaFoldDB" id="A0A6C2UL42"/>
<dbReference type="GO" id="GO:0006355">
    <property type="term" value="P:regulation of DNA-templated transcription"/>
    <property type="evidence" value="ECO:0007669"/>
    <property type="project" value="UniProtKB-ARBA"/>
</dbReference>
<dbReference type="SFLD" id="SFLDS00029">
    <property type="entry name" value="Radical_SAM"/>
    <property type="match status" value="1"/>
</dbReference>
<dbReference type="CDD" id="cd00090">
    <property type="entry name" value="HTH_ARSR"/>
    <property type="match status" value="1"/>
</dbReference>
<dbReference type="GO" id="GO:0051539">
    <property type="term" value="F:4 iron, 4 sulfur cluster binding"/>
    <property type="evidence" value="ECO:0007669"/>
    <property type="project" value="UniProtKB-KW"/>
</dbReference>
<gene>
    <name evidence="8" type="ORF">SCARR_01966</name>
</gene>
<dbReference type="InterPro" id="IPR036390">
    <property type="entry name" value="WH_DNA-bd_sf"/>
</dbReference>
<dbReference type="PROSITE" id="PS51918">
    <property type="entry name" value="RADICAL_SAM"/>
    <property type="match status" value="1"/>
</dbReference>
<reference evidence="8 9" key="1">
    <citation type="submission" date="2019-04" db="EMBL/GenBank/DDBJ databases">
        <authorList>
            <person name="Van Vliet M D."/>
        </authorList>
    </citation>
    <scope>NUCLEOTIDE SEQUENCE [LARGE SCALE GENOMIC DNA]</scope>
    <source>
        <strain evidence="8 9">F21</strain>
    </source>
</reference>
<dbReference type="EMBL" id="CAAHFH010000001">
    <property type="protein sequence ID" value="VGO19906.1"/>
    <property type="molecule type" value="Genomic_DNA"/>
</dbReference>
<keyword evidence="9" id="KW-1185">Reference proteome</keyword>
<keyword evidence="4" id="KW-0479">Metal-binding</keyword>
<comment type="cofactor">
    <cofactor evidence="1">
        <name>[4Fe-4S] cluster</name>
        <dbReference type="ChEBI" id="CHEBI:49883"/>
    </cofactor>
</comment>
<evidence type="ECO:0000256" key="1">
    <source>
        <dbReference type="ARBA" id="ARBA00001966"/>
    </source>
</evidence>
<dbReference type="Pfam" id="PF04055">
    <property type="entry name" value="Radical_SAM"/>
    <property type="match status" value="1"/>
</dbReference>
<dbReference type="RefSeq" id="WP_136061371.1">
    <property type="nucleotide sequence ID" value="NZ_CAAHFH010000001.1"/>
</dbReference>
<dbReference type="Gene3D" id="3.20.20.70">
    <property type="entry name" value="Aldolase class I"/>
    <property type="match status" value="1"/>
</dbReference>
<evidence type="ECO:0000256" key="2">
    <source>
        <dbReference type="ARBA" id="ARBA00022485"/>
    </source>
</evidence>
<dbReference type="InterPro" id="IPR058240">
    <property type="entry name" value="rSAM_sf"/>
</dbReference>
<accession>A0A6C2UL42</accession>
<dbReference type="Proteomes" id="UP000346198">
    <property type="component" value="Unassembled WGS sequence"/>
</dbReference>
<feature type="domain" description="Radical SAM core" evidence="7">
    <location>
        <begin position="14"/>
        <end position="250"/>
    </location>
</feature>
<dbReference type="PANTHER" id="PTHR43787:SF11">
    <property type="entry name" value="UPF0026 PROTEIN SLR1464"/>
    <property type="match status" value="1"/>
</dbReference>
<evidence type="ECO:0000256" key="5">
    <source>
        <dbReference type="ARBA" id="ARBA00023004"/>
    </source>
</evidence>
<dbReference type="InterPro" id="IPR040084">
    <property type="entry name" value="GTPase_Obg"/>
</dbReference>
<protein>
    <recommendedName>
        <fullName evidence="7">Radical SAM core domain-containing protein</fullName>
    </recommendedName>
</protein>
<proteinExistence type="predicted"/>
<dbReference type="SUPFAM" id="SSF102114">
    <property type="entry name" value="Radical SAM enzymes"/>
    <property type="match status" value="1"/>
</dbReference>
<organism evidence="8 9">
    <name type="scientific">Pontiella sulfatireligans</name>
    <dbReference type="NCBI Taxonomy" id="2750658"/>
    <lineage>
        <taxon>Bacteria</taxon>
        <taxon>Pseudomonadati</taxon>
        <taxon>Kiritimatiellota</taxon>
        <taxon>Kiritimatiellia</taxon>
        <taxon>Kiritimatiellales</taxon>
        <taxon>Pontiellaceae</taxon>
        <taxon>Pontiella</taxon>
    </lineage>
</organism>
<dbReference type="PANTHER" id="PTHR43787">
    <property type="entry name" value="FEMO COFACTOR BIOSYNTHESIS PROTEIN NIFB-RELATED"/>
    <property type="match status" value="1"/>
</dbReference>
<evidence type="ECO:0000259" key="7">
    <source>
        <dbReference type="PROSITE" id="PS51918"/>
    </source>
</evidence>
<dbReference type="SFLD" id="SFLDG01083">
    <property type="entry name" value="Uncharacterised_Radical_SAM_Su"/>
    <property type="match status" value="1"/>
</dbReference>
<dbReference type="GO" id="GO:0046872">
    <property type="term" value="F:metal ion binding"/>
    <property type="evidence" value="ECO:0007669"/>
    <property type="project" value="UniProtKB-KW"/>
</dbReference>
<evidence type="ECO:0000256" key="4">
    <source>
        <dbReference type="ARBA" id="ARBA00022723"/>
    </source>
</evidence>
<dbReference type="InterPro" id="IPR036388">
    <property type="entry name" value="WH-like_DNA-bd_sf"/>
</dbReference>
<evidence type="ECO:0000313" key="8">
    <source>
        <dbReference type="EMBL" id="VGO19906.1"/>
    </source>
</evidence>
<keyword evidence="3" id="KW-0949">S-adenosyl-L-methionine</keyword>
<dbReference type="GO" id="GO:0003824">
    <property type="term" value="F:catalytic activity"/>
    <property type="evidence" value="ECO:0007669"/>
    <property type="project" value="InterPro"/>
</dbReference>
<sequence length="315" mass="35060">MTKYKHLFGPVPSRRFGRSLGIDLTPYKTCSFDCVFCQLGRTTAKTFERKEYVPVKDVIEELDDWLKSSGEADYITLSGSGEPTLHSRFGEIIDFIRSSSSIPVVLLTNGSMLKYADVRAAASKANIVKLSLSAGDQDLFEHINRPPPDVSLKVLVEGMQHFRDEFAGELWLEVFVIWGANSTPKDISRIAELAKTFKPDRIQLNTAVRPPAESFVHPMPKQKLENLATYFDPPAEVIAEFSSDYTSSAKASEDTILAMLQRRPCTTKEISAALGLHINEVSKYIGKLERTSVIQAKPTGHKVYYTCCLEAGVSE</sequence>
<keyword evidence="6" id="KW-0411">Iron-sulfur</keyword>
<evidence type="ECO:0000256" key="6">
    <source>
        <dbReference type="ARBA" id="ARBA00023014"/>
    </source>
</evidence>
<dbReference type="SUPFAM" id="SSF46785">
    <property type="entry name" value="Winged helix' DNA-binding domain"/>
    <property type="match status" value="1"/>
</dbReference>
<dbReference type="InterPro" id="IPR013785">
    <property type="entry name" value="Aldolase_TIM"/>
</dbReference>